<dbReference type="KEGG" id="cavi:CAV_1110"/>
<evidence type="ECO:0000256" key="2">
    <source>
        <dbReference type="SAM" id="MobiDB-lite"/>
    </source>
</evidence>
<evidence type="ECO:0000256" key="1">
    <source>
        <dbReference type="SAM" id="Coils"/>
    </source>
</evidence>
<dbReference type="Proteomes" id="UP000201169">
    <property type="component" value="Chromosome"/>
</dbReference>
<feature type="coiled-coil region" evidence="1">
    <location>
        <begin position="4"/>
        <end position="38"/>
    </location>
</feature>
<name>A0A222MXN4_9BACT</name>
<dbReference type="OrthoDB" id="5354289at2"/>
<organism evidence="3 4">
    <name type="scientific">Campylobacter avium LMG 24591</name>
    <dbReference type="NCBI Taxonomy" id="522484"/>
    <lineage>
        <taxon>Bacteria</taxon>
        <taxon>Pseudomonadati</taxon>
        <taxon>Campylobacterota</taxon>
        <taxon>Epsilonproteobacteria</taxon>
        <taxon>Campylobacterales</taxon>
        <taxon>Campylobacteraceae</taxon>
        <taxon>Campylobacter</taxon>
    </lineage>
</organism>
<proteinExistence type="predicted"/>
<dbReference type="AlphaFoldDB" id="A0A222MXN4"/>
<feature type="compositionally biased region" description="Basic and acidic residues" evidence="2">
    <location>
        <begin position="150"/>
        <end position="170"/>
    </location>
</feature>
<dbReference type="RefSeq" id="WP_094752833.1">
    <property type="nucleotide sequence ID" value="NZ_CP022347.1"/>
</dbReference>
<feature type="region of interest" description="Disordered" evidence="2">
    <location>
        <begin position="150"/>
        <end position="174"/>
    </location>
</feature>
<evidence type="ECO:0000313" key="4">
    <source>
        <dbReference type="Proteomes" id="UP000201169"/>
    </source>
</evidence>
<accession>A0A222MXN4</accession>
<feature type="coiled-coil region" evidence="1">
    <location>
        <begin position="187"/>
        <end position="214"/>
    </location>
</feature>
<keyword evidence="4" id="KW-1185">Reference proteome</keyword>
<gene>
    <name evidence="3" type="ORF">CAV_1110</name>
</gene>
<evidence type="ECO:0000313" key="3">
    <source>
        <dbReference type="EMBL" id="ASQ30743.1"/>
    </source>
</evidence>
<reference evidence="3 4" key="1">
    <citation type="submission" date="2017-07" db="EMBL/GenBank/DDBJ databases">
        <title>Analysis of two Campylobacter avium genomes and identification of a novel hippuricase gene.</title>
        <authorList>
            <person name="Miller W.G."/>
            <person name="Chapman M.H."/>
            <person name="Yee E."/>
            <person name="Revez J."/>
            <person name="Bono J.L."/>
            <person name="Rossi M."/>
        </authorList>
    </citation>
    <scope>NUCLEOTIDE SEQUENCE [LARGE SCALE GENOMIC DNA]</scope>
    <source>
        <strain evidence="3 4">LMG 24591</strain>
    </source>
</reference>
<keyword evidence="1" id="KW-0175">Coiled coil</keyword>
<sequence>MSEKEQVKARITELENYVKEAKENIQKCEQVIEALKDIVWDRKSKKESSQMYKVLKDDKTYTQVKSNVGDIKVDKDFMQKEIKKHLDNPKLRGMISTKEMLSFPKVAKNVRAEYNPQQQGFDWRVRASDDSLLVYGERDYGDGHRLLTAHSKTERGERGHSHRQIKDPDFHNSVTDILTNSKNESQAKSREQELDEFRTKLKEVSKKIKDDEKTKNLNKDIEI</sequence>
<protein>
    <submittedName>
        <fullName evidence="3">Uncharacterized protein</fullName>
    </submittedName>
</protein>
<dbReference type="EMBL" id="CP022347">
    <property type="protein sequence ID" value="ASQ30743.1"/>
    <property type="molecule type" value="Genomic_DNA"/>
</dbReference>